<dbReference type="Pfam" id="PF20791">
    <property type="entry name" value="Acyl-ACP_TE_C"/>
    <property type="match status" value="1"/>
</dbReference>
<name>A0A0A0I765_CLONO</name>
<protein>
    <submittedName>
        <fullName evidence="10">Acyl-ACP thioesterase</fullName>
    </submittedName>
</protein>
<evidence type="ECO:0000256" key="6">
    <source>
        <dbReference type="ARBA" id="ARBA00023098"/>
    </source>
</evidence>
<dbReference type="SUPFAM" id="SSF54637">
    <property type="entry name" value="Thioesterase/thiol ester dehydrase-isomerase"/>
    <property type="match status" value="2"/>
</dbReference>
<feature type="domain" description="Acyl-ACP thioesterase-like C-terminal" evidence="9">
    <location>
        <begin position="150"/>
        <end position="248"/>
    </location>
</feature>
<comment type="similarity">
    <text evidence="1">Belongs to the acyl-ACP thioesterase family.</text>
</comment>
<gene>
    <name evidence="10" type="ORF">Z968_07465</name>
</gene>
<dbReference type="GO" id="GO:0016297">
    <property type="term" value="F:fatty acyl-[ACP] hydrolase activity"/>
    <property type="evidence" value="ECO:0007669"/>
    <property type="project" value="InterPro"/>
</dbReference>
<evidence type="ECO:0000256" key="1">
    <source>
        <dbReference type="ARBA" id="ARBA00006500"/>
    </source>
</evidence>
<sequence>MNGIITEKEYEIHYYEAHLKQQATITNIIDFFTDVSSFQSEKLGVGINYMMKNNMAWILYKWDINVKRYPKYREKIFAVTEPYSIKKFYAYRKFYILDENREVIASAQSVWLLIDTKRRRPLRISHEMIEAYGLVDKETPLKIKNIDKLPEEYKSIDFRVRYSDIDTNGHVNNEKYAAWMIESIPRNIILNYTLKDIKITYKKETMYGESIKVLTGKIKENEDEVVFVHKILRDNEEVLTEGETVWKKNN</sequence>
<dbReference type="RefSeq" id="WP_039255273.1">
    <property type="nucleotide sequence ID" value="NZ_JENJ01000027.1"/>
</dbReference>
<evidence type="ECO:0000256" key="5">
    <source>
        <dbReference type="ARBA" id="ARBA00022946"/>
    </source>
</evidence>
<evidence type="ECO:0000259" key="8">
    <source>
        <dbReference type="Pfam" id="PF01643"/>
    </source>
</evidence>
<evidence type="ECO:0000313" key="11">
    <source>
        <dbReference type="Proteomes" id="UP000030012"/>
    </source>
</evidence>
<evidence type="ECO:0000256" key="2">
    <source>
        <dbReference type="ARBA" id="ARBA00022516"/>
    </source>
</evidence>
<dbReference type="PANTHER" id="PTHR31727">
    <property type="entry name" value="OLEOYL-ACYL CARRIER PROTEIN THIOESTERASE 1, CHLOROPLASTIC"/>
    <property type="match status" value="1"/>
</dbReference>
<dbReference type="Proteomes" id="UP000030012">
    <property type="component" value="Unassembled WGS sequence"/>
</dbReference>
<accession>A0A0A0I765</accession>
<dbReference type="PANTHER" id="PTHR31727:SF6">
    <property type="entry name" value="OLEOYL-ACYL CARRIER PROTEIN THIOESTERASE 1, CHLOROPLASTIC"/>
    <property type="match status" value="1"/>
</dbReference>
<dbReference type="InterPro" id="IPR045023">
    <property type="entry name" value="FATA/B"/>
</dbReference>
<evidence type="ECO:0000256" key="4">
    <source>
        <dbReference type="ARBA" id="ARBA00022832"/>
    </source>
</evidence>
<feature type="domain" description="Acyl-ACP thioesterase N-terminal hotdog" evidence="8">
    <location>
        <begin position="6"/>
        <end position="132"/>
    </location>
</feature>
<dbReference type="GO" id="GO:0000036">
    <property type="term" value="F:acyl carrier activity"/>
    <property type="evidence" value="ECO:0007669"/>
    <property type="project" value="TreeGrafter"/>
</dbReference>
<reference evidence="10 11" key="1">
    <citation type="submission" date="2014-01" db="EMBL/GenBank/DDBJ databases">
        <title>Plasmidome dynamics in the species complex Clostridium novyi sensu lato converts strains of independent lineages into distinctly different pathogens.</title>
        <authorList>
            <person name="Skarin H."/>
            <person name="Segerman B."/>
        </authorList>
    </citation>
    <scope>NUCLEOTIDE SEQUENCE [LARGE SCALE GENOMIC DNA]</scope>
    <source>
        <strain evidence="10 11">4552</strain>
    </source>
</reference>
<dbReference type="AlphaFoldDB" id="A0A0A0I765"/>
<keyword evidence="3" id="KW-0378">Hydrolase</keyword>
<evidence type="ECO:0000256" key="7">
    <source>
        <dbReference type="ARBA" id="ARBA00023160"/>
    </source>
</evidence>
<dbReference type="Pfam" id="PF01643">
    <property type="entry name" value="Acyl-ACP_TE"/>
    <property type="match status" value="1"/>
</dbReference>
<keyword evidence="6" id="KW-0443">Lipid metabolism</keyword>
<evidence type="ECO:0000313" key="10">
    <source>
        <dbReference type="EMBL" id="KGM96141.1"/>
    </source>
</evidence>
<dbReference type="Gene3D" id="3.10.129.10">
    <property type="entry name" value="Hotdog Thioesterase"/>
    <property type="match status" value="1"/>
</dbReference>
<organism evidence="10 11">
    <name type="scientific">Clostridium novyi A str. 4552</name>
    <dbReference type="NCBI Taxonomy" id="1444289"/>
    <lineage>
        <taxon>Bacteria</taxon>
        <taxon>Bacillati</taxon>
        <taxon>Bacillota</taxon>
        <taxon>Clostridia</taxon>
        <taxon>Eubacteriales</taxon>
        <taxon>Clostridiaceae</taxon>
        <taxon>Clostridium</taxon>
    </lineage>
</organism>
<dbReference type="InterPro" id="IPR049427">
    <property type="entry name" value="Acyl-ACP_TE_C"/>
</dbReference>
<evidence type="ECO:0000259" key="9">
    <source>
        <dbReference type="Pfam" id="PF20791"/>
    </source>
</evidence>
<proteinExistence type="inferred from homology"/>
<evidence type="ECO:0000256" key="3">
    <source>
        <dbReference type="ARBA" id="ARBA00022801"/>
    </source>
</evidence>
<dbReference type="EMBL" id="JENJ01000027">
    <property type="protein sequence ID" value="KGM96141.1"/>
    <property type="molecule type" value="Genomic_DNA"/>
</dbReference>
<keyword evidence="7" id="KW-0275">Fatty acid biosynthesis</keyword>
<dbReference type="OrthoDB" id="9801517at2"/>
<comment type="caution">
    <text evidence="10">The sequence shown here is derived from an EMBL/GenBank/DDBJ whole genome shotgun (WGS) entry which is preliminary data.</text>
</comment>
<dbReference type="CDD" id="cd00586">
    <property type="entry name" value="4HBT"/>
    <property type="match status" value="2"/>
</dbReference>
<dbReference type="InterPro" id="IPR002864">
    <property type="entry name" value="Acyl-ACP_thioesterase_NHD"/>
</dbReference>
<keyword evidence="2" id="KW-0444">Lipid biosynthesis</keyword>
<keyword evidence="5" id="KW-0809">Transit peptide</keyword>
<dbReference type="InterPro" id="IPR029069">
    <property type="entry name" value="HotDog_dom_sf"/>
</dbReference>
<keyword evidence="4" id="KW-0276">Fatty acid metabolism</keyword>